<feature type="domain" description="RecA family profile 2" evidence="14">
    <location>
        <begin position="211"/>
        <end position="281"/>
    </location>
</feature>
<evidence type="ECO:0000256" key="5">
    <source>
        <dbReference type="ARBA" id="ARBA00022840"/>
    </source>
</evidence>
<dbReference type="GO" id="GO:0005829">
    <property type="term" value="C:cytosol"/>
    <property type="evidence" value="ECO:0007669"/>
    <property type="project" value="TreeGrafter"/>
</dbReference>
<feature type="domain" description="RecA family profile 1" evidence="13">
    <location>
        <begin position="45"/>
        <end position="204"/>
    </location>
</feature>
<evidence type="ECO:0000256" key="12">
    <source>
        <dbReference type="RuleBase" id="RU004527"/>
    </source>
</evidence>
<dbReference type="InterPro" id="IPR020587">
    <property type="entry name" value="RecA_monomer-monomer_interface"/>
</dbReference>
<keyword evidence="6 10" id="KW-0238">DNA-binding</keyword>
<gene>
    <name evidence="10 15" type="primary">recA</name>
    <name evidence="15" type="ORF">O1Q84_26160</name>
</gene>
<evidence type="ECO:0000256" key="1">
    <source>
        <dbReference type="ARBA" id="ARBA00009391"/>
    </source>
</evidence>
<evidence type="ECO:0000256" key="10">
    <source>
        <dbReference type="HAMAP-Rule" id="MF_00268"/>
    </source>
</evidence>
<comment type="subcellular location">
    <subcellularLocation>
        <location evidence="10">Cytoplasm</location>
    </subcellularLocation>
</comment>
<accession>A0AA47LA34</accession>
<dbReference type="GO" id="GO:0003684">
    <property type="term" value="F:damaged DNA binding"/>
    <property type="evidence" value="ECO:0007669"/>
    <property type="project" value="UniProtKB-UniRule"/>
</dbReference>
<dbReference type="GO" id="GO:0006281">
    <property type="term" value="P:DNA repair"/>
    <property type="evidence" value="ECO:0007669"/>
    <property type="project" value="UniProtKB-UniRule"/>
</dbReference>
<dbReference type="CDD" id="cd00983">
    <property type="entry name" value="RecA"/>
    <property type="match status" value="1"/>
</dbReference>
<dbReference type="GO" id="GO:0140664">
    <property type="term" value="F:ATP-dependent DNA damage sensor activity"/>
    <property type="evidence" value="ECO:0007669"/>
    <property type="project" value="InterPro"/>
</dbReference>
<dbReference type="RefSeq" id="WP_044129452.1">
    <property type="nucleotide sequence ID" value="NZ_CP114196.1"/>
</dbReference>
<geneLocation type="plasmid" evidence="15 16">
    <name>pHLA</name>
</geneLocation>
<dbReference type="PROSITE" id="PS50163">
    <property type="entry name" value="RECA_3"/>
    <property type="match status" value="1"/>
</dbReference>
<keyword evidence="7 10" id="KW-0233">DNA recombination</keyword>
<keyword evidence="15" id="KW-0614">Plasmid</keyword>
<dbReference type="InterPro" id="IPR027417">
    <property type="entry name" value="P-loop_NTPase"/>
</dbReference>
<dbReference type="InterPro" id="IPR023400">
    <property type="entry name" value="RecA_C_sf"/>
</dbReference>
<dbReference type="GO" id="GO:0006310">
    <property type="term" value="P:DNA recombination"/>
    <property type="evidence" value="ECO:0007669"/>
    <property type="project" value="UniProtKB-UniRule"/>
</dbReference>
<dbReference type="FunFam" id="3.40.50.300:FF:000087">
    <property type="entry name" value="Recombinase RecA"/>
    <property type="match status" value="1"/>
</dbReference>
<evidence type="ECO:0000259" key="13">
    <source>
        <dbReference type="PROSITE" id="PS50162"/>
    </source>
</evidence>
<evidence type="ECO:0000256" key="11">
    <source>
        <dbReference type="RuleBase" id="RU000526"/>
    </source>
</evidence>
<dbReference type="HAMAP" id="MF_00268">
    <property type="entry name" value="RecA"/>
    <property type="match status" value="1"/>
</dbReference>
<dbReference type="SUPFAM" id="SSF52540">
    <property type="entry name" value="P-loop containing nucleoside triphosphate hydrolases"/>
    <property type="match status" value="1"/>
</dbReference>
<evidence type="ECO:0000256" key="4">
    <source>
        <dbReference type="ARBA" id="ARBA00022763"/>
    </source>
</evidence>
<proteinExistence type="inferred from homology"/>
<dbReference type="InterPro" id="IPR003593">
    <property type="entry name" value="AAA+_ATPase"/>
</dbReference>
<dbReference type="AlphaFoldDB" id="A0AA47LA34"/>
<dbReference type="PROSITE" id="PS50162">
    <property type="entry name" value="RECA_2"/>
    <property type="match status" value="1"/>
</dbReference>
<evidence type="ECO:0000313" key="15">
    <source>
        <dbReference type="EMBL" id="WAT93810.1"/>
    </source>
</evidence>
<evidence type="ECO:0000259" key="14">
    <source>
        <dbReference type="PROSITE" id="PS50163"/>
    </source>
</evidence>
<dbReference type="SMART" id="SM00382">
    <property type="entry name" value="AAA"/>
    <property type="match status" value="1"/>
</dbReference>
<dbReference type="GO" id="GO:0005524">
    <property type="term" value="F:ATP binding"/>
    <property type="evidence" value="ECO:0007669"/>
    <property type="project" value="UniProtKB-UniRule"/>
</dbReference>
<protein>
    <recommendedName>
        <fullName evidence="2 10">Protein RecA</fullName>
    </recommendedName>
    <alternativeName>
        <fullName evidence="10 11">Recombinase A</fullName>
    </alternativeName>
</protein>
<evidence type="ECO:0000256" key="7">
    <source>
        <dbReference type="ARBA" id="ARBA00023172"/>
    </source>
</evidence>
<evidence type="ECO:0000256" key="8">
    <source>
        <dbReference type="ARBA" id="ARBA00023204"/>
    </source>
</evidence>
<dbReference type="PANTHER" id="PTHR45900:SF1">
    <property type="entry name" value="MITOCHONDRIAL DNA REPAIR PROTEIN RECA HOMOLOG-RELATED"/>
    <property type="match status" value="1"/>
</dbReference>
<comment type="similarity">
    <text evidence="1 10 12">Belongs to the RecA family.</text>
</comment>
<organism evidence="15 16">
    <name type="scientific">Vibrio parahaemolyticus</name>
    <dbReference type="NCBI Taxonomy" id="670"/>
    <lineage>
        <taxon>Bacteria</taxon>
        <taxon>Pseudomonadati</taxon>
        <taxon>Pseudomonadota</taxon>
        <taxon>Gammaproteobacteria</taxon>
        <taxon>Vibrionales</taxon>
        <taxon>Vibrionaceae</taxon>
        <taxon>Vibrio</taxon>
    </lineage>
</organism>
<keyword evidence="3 10" id="KW-0547">Nucleotide-binding</keyword>
<keyword evidence="9 10" id="KW-0742">SOS response</keyword>
<dbReference type="SUPFAM" id="SSF54752">
    <property type="entry name" value="RecA protein, C-terminal domain"/>
    <property type="match status" value="1"/>
</dbReference>
<dbReference type="NCBIfam" id="TIGR02012">
    <property type="entry name" value="tigrfam_recA"/>
    <property type="match status" value="1"/>
</dbReference>
<dbReference type="InterPro" id="IPR049261">
    <property type="entry name" value="RecA-like_C"/>
</dbReference>
<dbReference type="PANTHER" id="PTHR45900">
    <property type="entry name" value="RECA"/>
    <property type="match status" value="1"/>
</dbReference>
<dbReference type="InterPro" id="IPR020588">
    <property type="entry name" value="RecA_ATP-bd"/>
</dbReference>
<sequence length="332" mass="35592">MVTIASNNSNPSPKSVALAAALGQIEKQFGKGAVQSLGGEATTNNLDIVSTGSPKLDKALGVGGLARGRIHEIFGPESSGKSTLALEVIAEAQKKESICAFIDVEHALDPGYAKLIGVNSEELYVSQPNSAEEALSIAETLALSGAVDIIVIDSVAAMCPKMELEGEMGAASMGLHSRLMSQACRKLTGILKKTNTMAIFINQIRFKIGGFGNPETTTGGNALKFYATTRIDIRRTGSYKVTDCTMGNETRIKVVKNKLAPPFKQAETKILFGKGFDYYGEVLDLGLDARIIDKRGTWYLYKNLKLGQGRLSATEALENDKVLLEEILSRIN</sequence>
<dbReference type="Pfam" id="PF00154">
    <property type="entry name" value="RecA_N"/>
    <property type="match status" value="1"/>
</dbReference>
<evidence type="ECO:0000256" key="3">
    <source>
        <dbReference type="ARBA" id="ARBA00022741"/>
    </source>
</evidence>
<reference evidence="15" key="1">
    <citation type="submission" date="2022-12" db="EMBL/GenBank/DDBJ databases">
        <title>Vibrio parahaemolyticus become highly virulent by producing novel Tc toxins.</title>
        <authorList>
            <person name="Yang F."/>
            <person name="You Y."/>
            <person name="Lai Q."/>
            <person name="Xu L."/>
            <person name="Li F."/>
        </authorList>
    </citation>
    <scope>NUCLEOTIDE SEQUENCE</scope>
    <source>
        <strain evidence="15">Vp-HL-202005</strain>
        <plasmid evidence="15">pHLA</plasmid>
    </source>
</reference>
<dbReference type="GO" id="GO:0003697">
    <property type="term" value="F:single-stranded DNA binding"/>
    <property type="evidence" value="ECO:0007669"/>
    <property type="project" value="UniProtKB-UniRule"/>
</dbReference>
<dbReference type="PRINTS" id="PR00142">
    <property type="entry name" value="RECA"/>
</dbReference>
<evidence type="ECO:0000256" key="2">
    <source>
        <dbReference type="ARBA" id="ARBA00015553"/>
    </source>
</evidence>
<comment type="caution">
    <text evidence="10">Lacks conserved residue(s) required for the propagation of feature annotation.</text>
</comment>
<keyword evidence="10" id="KW-0963">Cytoplasm</keyword>
<dbReference type="InterPro" id="IPR013765">
    <property type="entry name" value="DNA_recomb/repair_RecA"/>
</dbReference>
<keyword evidence="4 10" id="KW-0227">DNA damage</keyword>
<dbReference type="Gene3D" id="3.40.50.300">
    <property type="entry name" value="P-loop containing nucleotide triphosphate hydrolases"/>
    <property type="match status" value="1"/>
</dbReference>
<comment type="function">
    <text evidence="10">Can catalyze the hydrolysis of ATP in the presence of single-stranded DNA, the ATP-dependent uptake of single-stranded DNA by duplex DNA, and the ATP-dependent hybridization of homologous single-stranded DNAs. It interacts with LexA causing its activation and leading to its autocatalytic cleavage.</text>
</comment>
<dbReference type="Proteomes" id="UP001156560">
    <property type="component" value="Plasmid pHLA"/>
</dbReference>
<evidence type="ECO:0000256" key="6">
    <source>
        <dbReference type="ARBA" id="ARBA00023125"/>
    </source>
</evidence>
<evidence type="ECO:0000313" key="16">
    <source>
        <dbReference type="Proteomes" id="UP001156560"/>
    </source>
</evidence>
<evidence type="ECO:0000256" key="9">
    <source>
        <dbReference type="ARBA" id="ARBA00023236"/>
    </source>
</evidence>
<dbReference type="GO" id="GO:0009432">
    <property type="term" value="P:SOS response"/>
    <property type="evidence" value="ECO:0007669"/>
    <property type="project" value="UniProtKB-UniRule"/>
</dbReference>
<dbReference type="EMBL" id="CP114196">
    <property type="protein sequence ID" value="WAT93810.1"/>
    <property type="molecule type" value="Genomic_DNA"/>
</dbReference>
<name>A0AA47LA34_VIBPH</name>
<dbReference type="InterPro" id="IPR049428">
    <property type="entry name" value="RecA-like_N"/>
</dbReference>
<keyword evidence="5 10" id="KW-0067">ATP-binding</keyword>
<dbReference type="Pfam" id="PF21096">
    <property type="entry name" value="RecA_C"/>
    <property type="match status" value="1"/>
</dbReference>
<keyword evidence="8 10" id="KW-0234">DNA repair</keyword>